<organism evidence="1 2">
    <name type="scientific">Lichtheimia ornata</name>
    <dbReference type="NCBI Taxonomy" id="688661"/>
    <lineage>
        <taxon>Eukaryota</taxon>
        <taxon>Fungi</taxon>
        <taxon>Fungi incertae sedis</taxon>
        <taxon>Mucoromycota</taxon>
        <taxon>Mucoromycotina</taxon>
        <taxon>Mucoromycetes</taxon>
        <taxon>Mucorales</taxon>
        <taxon>Lichtheimiaceae</taxon>
        <taxon>Lichtheimia</taxon>
    </lineage>
</organism>
<protein>
    <submittedName>
        <fullName evidence="1">Uncharacterized protein</fullName>
    </submittedName>
</protein>
<dbReference type="RefSeq" id="XP_058340840.1">
    <property type="nucleotide sequence ID" value="XM_058488370.1"/>
</dbReference>
<keyword evidence="2" id="KW-1185">Reference proteome</keyword>
<dbReference type="EMBL" id="JARTCD010000044">
    <property type="protein sequence ID" value="KAJ8655927.1"/>
    <property type="molecule type" value="Genomic_DNA"/>
</dbReference>
<sequence length="263" mass="30352">MFLVGICHAADMDIKSYFKQCLKEKYSIDYMNVDLSPLLPEKFQPGKFDPKTFDFKNFDYKGFNEAIEKVKDSKEYKDATIYHDCKCNPSEDESCIMPDGCLNDKNTPNDLLIKYKDCGVQTVKKRAEAQAEAERYQKELANRPKQPEKEPEDGQIGGRCQLWRYCYGEARCENYRCVAHACKKEGEVPNGPDDKCCMPMVTRQGSPCKLLNTDHSDNNCNSHRTCQLNHEGRDYKCCYSHGRQNAPMCVPNKECKWGYLYSQ</sequence>
<evidence type="ECO:0000313" key="1">
    <source>
        <dbReference type="EMBL" id="KAJ8655927.1"/>
    </source>
</evidence>
<reference evidence="1 2" key="1">
    <citation type="submission" date="2023-03" db="EMBL/GenBank/DDBJ databases">
        <title>Genome sequence of Lichtheimia ornata CBS 291.66.</title>
        <authorList>
            <person name="Mohabir J.T."/>
            <person name="Shea T.P."/>
            <person name="Kurbessoian T."/>
            <person name="Berby B."/>
            <person name="Fontaine J."/>
            <person name="Livny J."/>
            <person name="Gnirke A."/>
            <person name="Stajich J.E."/>
            <person name="Cuomo C.A."/>
        </authorList>
    </citation>
    <scope>NUCLEOTIDE SEQUENCE [LARGE SCALE GENOMIC DNA]</scope>
    <source>
        <strain evidence="1">CBS 291.66</strain>
    </source>
</reference>
<dbReference type="AlphaFoldDB" id="A0AAD7XZJ3"/>
<proteinExistence type="predicted"/>
<dbReference type="Proteomes" id="UP001234581">
    <property type="component" value="Unassembled WGS sequence"/>
</dbReference>
<evidence type="ECO:0000313" key="2">
    <source>
        <dbReference type="Proteomes" id="UP001234581"/>
    </source>
</evidence>
<comment type="caution">
    <text evidence="1">The sequence shown here is derived from an EMBL/GenBank/DDBJ whole genome shotgun (WGS) entry which is preliminary data.</text>
</comment>
<dbReference type="GeneID" id="83215774"/>
<accession>A0AAD7XZJ3</accession>
<name>A0AAD7XZJ3_9FUNG</name>
<gene>
    <name evidence="1" type="ORF">O0I10_008367</name>
</gene>